<organism evidence="2 3">
    <name type="scientific">Methylobacterium adhaesivum</name>
    <dbReference type="NCBI Taxonomy" id="333297"/>
    <lineage>
        <taxon>Bacteria</taxon>
        <taxon>Pseudomonadati</taxon>
        <taxon>Pseudomonadota</taxon>
        <taxon>Alphaproteobacteria</taxon>
        <taxon>Hyphomicrobiales</taxon>
        <taxon>Methylobacteriaceae</taxon>
        <taxon>Methylobacterium</taxon>
    </lineage>
</organism>
<dbReference type="Proteomes" id="UP001224644">
    <property type="component" value="Unassembled WGS sequence"/>
</dbReference>
<evidence type="ECO:0000313" key="2">
    <source>
        <dbReference type="EMBL" id="MDN3590135.1"/>
    </source>
</evidence>
<evidence type="ECO:0008006" key="4">
    <source>
        <dbReference type="Google" id="ProtNLM"/>
    </source>
</evidence>
<sequence>MPTTLQVRTAVLVGCLIASVPARAGTTDTACARDVLVASSMQRQAIDQLEQTGNDEAELCRIWRRHVETMRRVAGVYGRCLSGAERSERLAQVVGSEKEFSGLIKSRCKGH</sequence>
<keyword evidence="1" id="KW-0732">Signal</keyword>
<comment type="caution">
    <text evidence="2">The sequence shown here is derived from an EMBL/GenBank/DDBJ whole genome shotgun (WGS) entry which is preliminary data.</text>
</comment>
<protein>
    <recommendedName>
        <fullName evidence="4">UrcA family protein</fullName>
    </recommendedName>
</protein>
<evidence type="ECO:0000256" key="1">
    <source>
        <dbReference type="SAM" id="SignalP"/>
    </source>
</evidence>
<reference evidence="3" key="1">
    <citation type="journal article" date="2019" name="Int. J. Syst. Evol. Microbiol.">
        <title>The Global Catalogue of Microorganisms (GCM) 10K type strain sequencing project: providing services to taxonomists for standard genome sequencing and annotation.</title>
        <authorList>
            <consortium name="The Broad Institute Genomics Platform"/>
            <consortium name="The Broad Institute Genome Sequencing Center for Infectious Disease"/>
            <person name="Wu L."/>
            <person name="Ma J."/>
        </authorList>
    </citation>
    <scope>NUCLEOTIDE SEQUENCE [LARGE SCALE GENOMIC DNA]</scope>
    <source>
        <strain evidence="3">CECT 7069</strain>
    </source>
</reference>
<keyword evidence="3" id="KW-1185">Reference proteome</keyword>
<accession>A0ABT8BF14</accession>
<name>A0ABT8BF14_9HYPH</name>
<gene>
    <name evidence="2" type="ORF">QWZ12_05840</name>
</gene>
<proteinExistence type="predicted"/>
<dbReference type="RefSeq" id="WP_238221460.1">
    <property type="nucleotide sequence ID" value="NZ_BPQD01000001.1"/>
</dbReference>
<evidence type="ECO:0000313" key="3">
    <source>
        <dbReference type="Proteomes" id="UP001224644"/>
    </source>
</evidence>
<feature type="chain" id="PRO_5046272861" description="UrcA family protein" evidence="1">
    <location>
        <begin position="25"/>
        <end position="111"/>
    </location>
</feature>
<feature type="signal peptide" evidence="1">
    <location>
        <begin position="1"/>
        <end position="24"/>
    </location>
</feature>
<dbReference type="EMBL" id="JAUFPX010000002">
    <property type="protein sequence ID" value="MDN3590135.1"/>
    <property type="molecule type" value="Genomic_DNA"/>
</dbReference>